<dbReference type="Pfam" id="PF07478">
    <property type="entry name" value="Dala_Dala_lig_C"/>
    <property type="match status" value="1"/>
</dbReference>
<dbReference type="InterPro" id="IPR005905">
    <property type="entry name" value="D_ala_D_ala"/>
</dbReference>
<feature type="binding site" evidence="20">
    <location>
        <begin position="312"/>
        <end position="313"/>
    </location>
    <ligand>
        <name>ATP</name>
        <dbReference type="ChEBI" id="CHEBI:30616"/>
    </ligand>
</feature>
<dbReference type="Gene3D" id="3.30.1490.20">
    <property type="entry name" value="ATP-grasp fold, A domain"/>
    <property type="match status" value="1"/>
</dbReference>
<evidence type="ECO:0000256" key="2">
    <source>
        <dbReference type="ARBA" id="ARBA00003921"/>
    </source>
</evidence>
<evidence type="ECO:0000256" key="8">
    <source>
        <dbReference type="ARBA" id="ARBA00022723"/>
    </source>
</evidence>
<comment type="similarity">
    <text evidence="5 18">Belongs to the D-alanine--D-alanine ligase family.</text>
</comment>
<feature type="binding site" evidence="21">
    <location>
        <position position="315"/>
    </location>
    <ligand>
        <name>Mg(2+)</name>
        <dbReference type="ChEBI" id="CHEBI:18420"/>
        <label>2</label>
    </ligand>
</feature>
<evidence type="ECO:0000256" key="4">
    <source>
        <dbReference type="ARBA" id="ARBA00004752"/>
    </source>
</evidence>
<dbReference type="NCBIfam" id="TIGR01205">
    <property type="entry name" value="D_ala_D_alaTIGR"/>
    <property type="match status" value="1"/>
</dbReference>
<evidence type="ECO:0000256" key="12">
    <source>
        <dbReference type="ARBA" id="ARBA00022960"/>
    </source>
</evidence>
<dbReference type="Proteomes" id="UP000184474">
    <property type="component" value="Unassembled WGS sequence"/>
</dbReference>
<keyword evidence="8 21" id="KW-0479">Metal-binding</keyword>
<dbReference type="RefSeq" id="WP_073123009.1">
    <property type="nucleotide sequence ID" value="NZ_FRAA01000005.1"/>
</dbReference>
<dbReference type="PANTHER" id="PTHR23132">
    <property type="entry name" value="D-ALANINE--D-ALANINE LIGASE"/>
    <property type="match status" value="1"/>
</dbReference>
<evidence type="ECO:0000259" key="23">
    <source>
        <dbReference type="PROSITE" id="PS50975"/>
    </source>
</evidence>
<feature type="binding site" evidence="20">
    <location>
        <position position="140"/>
    </location>
    <ligand>
        <name>ATP</name>
        <dbReference type="ChEBI" id="CHEBI:30616"/>
    </ligand>
</feature>
<evidence type="ECO:0000256" key="3">
    <source>
        <dbReference type="ARBA" id="ARBA00004496"/>
    </source>
</evidence>
<reference evidence="25" key="1">
    <citation type="submission" date="2016-11" db="EMBL/GenBank/DDBJ databases">
        <authorList>
            <person name="Varghese N."/>
            <person name="Submissions S."/>
        </authorList>
    </citation>
    <scope>NUCLEOTIDE SEQUENCE [LARGE SCALE GENOMIC DNA]</scope>
    <source>
        <strain evidence="25">DSM 26134</strain>
    </source>
</reference>
<evidence type="ECO:0000256" key="21">
    <source>
        <dbReference type="PIRSR" id="PIRSR039102-3"/>
    </source>
</evidence>
<dbReference type="NCBIfam" id="NF002378">
    <property type="entry name" value="PRK01372.1"/>
    <property type="match status" value="1"/>
</dbReference>
<evidence type="ECO:0000256" key="20">
    <source>
        <dbReference type="PIRSR" id="PIRSR039102-2"/>
    </source>
</evidence>
<evidence type="ECO:0000256" key="7">
    <source>
        <dbReference type="ARBA" id="ARBA00022598"/>
    </source>
</evidence>
<feature type="active site" evidence="19">
    <location>
        <position position="18"/>
    </location>
</feature>
<dbReference type="GO" id="GO:0071555">
    <property type="term" value="P:cell wall organization"/>
    <property type="evidence" value="ECO:0007669"/>
    <property type="project" value="UniProtKB-KW"/>
</dbReference>
<evidence type="ECO:0000256" key="10">
    <source>
        <dbReference type="ARBA" id="ARBA00022840"/>
    </source>
</evidence>
<comment type="pathway">
    <text evidence="4 18">Cell wall biogenesis; peptidoglycan biosynthesis.</text>
</comment>
<dbReference type="Gene3D" id="3.40.50.20">
    <property type="match status" value="1"/>
</dbReference>
<dbReference type="EC" id="6.3.2.4" evidence="18"/>
<organism evidence="24 25">
    <name type="scientific">Reichenbachiella agariperforans</name>
    <dbReference type="NCBI Taxonomy" id="156994"/>
    <lineage>
        <taxon>Bacteria</taxon>
        <taxon>Pseudomonadati</taxon>
        <taxon>Bacteroidota</taxon>
        <taxon>Cytophagia</taxon>
        <taxon>Cytophagales</taxon>
        <taxon>Reichenbachiellaceae</taxon>
        <taxon>Reichenbachiella</taxon>
    </lineage>
</organism>
<feature type="active site" evidence="19">
    <location>
        <position position="189"/>
    </location>
</feature>
<comment type="subcellular location">
    <subcellularLocation>
        <location evidence="3 18">Cytoplasm</location>
    </subcellularLocation>
</comment>
<dbReference type="GO" id="GO:0005829">
    <property type="term" value="C:cytosol"/>
    <property type="evidence" value="ECO:0007669"/>
    <property type="project" value="TreeGrafter"/>
</dbReference>
<evidence type="ECO:0000256" key="11">
    <source>
        <dbReference type="ARBA" id="ARBA00022842"/>
    </source>
</evidence>
<dbReference type="SUPFAM" id="SSF52440">
    <property type="entry name" value="PreATP-grasp domain"/>
    <property type="match status" value="1"/>
</dbReference>
<dbReference type="PROSITE" id="PS00844">
    <property type="entry name" value="DALA_DALA_LIGASE_2"/>
    <property type="match status" value="1"/>
</dbReference>
<dbReference type="NCBIfam" id="NF002528">
    <property type="entry name" value="PRK01966.1-4"/>
    <property type="match status" value="1"/>
</dbReference>
<evidence type="ECO:0000256" key="14">
    <source>
        <dbReference type="ARBA" id="ARBA00023211"/>
    </source>
</evidence>
<dbReference type="InterPro" id="IPR011095">
    <property type="entry name" value="Dala_Dala_lig_C"/>
</dbReference>
<proteinExistence type="inferred from homology"/>
<comment type="pathway">
    <text evidence="17">Glycan biosynthesis.</text>
</comment>
<dbReference type="PIRSF" id="PIRSF039102">
    <property type="entry name" value="Ddl/VanB"/>
    <property type="match status" value="1"/>
</dbReference>
<dbReference type="UniPathway" id="UPA00219"/>
<keyword evidence="14 21" id="KW-0464">Manganese</keyword>
<dbReference type="InterPro" id="IPR000291">
    <property type="entry name" value="D-Ala_lig_Van_CS"/>
</dbReference>
<evidence type="ECO:0000256" key="19">
    <source>
        <dbReference type="PIRSR" id="PIRSR039102-1"/>
    </source>
</evidence>
<dbReference type="AlphaFoldDB" id="A0A1M6SGB6"/>
<evidence type="ECO:0000313" key="24">
    <source>
        <dbReference type="EMBL" id="SHK43725.1"/>
    </source>
</evidence>
<feature type="binding site" evidence="21">
    <location>
        <position position="300"/>
    </location>
    <ligand>
        <name>Mg(2+)</name>
        <dbReference type="ChEBI" id="CHEBI:18420"/>
        <label>1</label>
    </ligand>
</feature>
<dbReference type="NCBIfam" id="NF002525">
    <property type="entry name" value="PRK01966.1-1"/>
    <property type="match status" value="1"/>
</dbReference>
<dbReference type="HAMAP" id="MF_00047">
    <property type="entry name" value="Dala_Dala_lig"/>
    <property type="match status" value="1"/>
</dbReference>
<dbReference type="GO" id="GO:0046872">
    <property type="term" value="F:metal ion binding"/>
    <property type="evidence" value="ECO:0007669"/>
    <property type="project" value="UniProtKB-KW"/>
</dbReference>
<evidence type="ECO:0000256" key="1">
    <source>
        <dbReference type="ARBA" id="ARBA00001936"/>
    </source>
</evidence>
<evidence type="ECO:0000256" key="17">
    <source>
        <dbReference type="ARBA" id="ARBA00060592"/>
    </source>
</evidence>
<dbReference type="FunFam" id="3.30.470.20:FF:000008">
    <property type="entry name" value="D-alanine--D-alanine ligase"/>
    <property type="match status" value="1"/>
</dbReference>
<name>A0A1M6SGB6_REIAG</name>
<evidence type="ECO:0000256" key="6">
    <source>
        <dbReference type="ARBA" id="ARBA00022490"/>
    </source>
</evidence>
<evidence type="ECO:0000256" key="18">
    <source>
        <dbReference type="HAMAP-Rule" id="MF_00047"/>
    </source>
</evidence>
<dbReference type="FunFam" id="3.30.1490.20:FF:000007">
    <property type="entry name" value="D-alanine--D-alanine ligase"/>
    <property type="match status" value="1"/>
</dbReference>
<dbReference type="PANTHER" id="PTHR23132:SF25">
    <property type="entry name" value="D-ALANINE--D-ALANINE LIGASE A"/>
    <property type="match status" value="1"/>
</dbReference>
<keyword evidence="11 21" id="KW-0460">Magnesium</keyword>
<keyword evidence="7 18" id="KW-0436">Ligase</keyword>
<dbReference type="InterPro" id="IPR016185">
    <property type="entry name" value="PreATP-grasp_dom_sf"/>
</dbReference>
<feature type="binding site" evidence="20">
    <location>
        <begin position="219"/>
        <end position="226"/>
    </location>
    <ligand>
        <name>ATP</name>
        <dbReference type="ChEBI" id="CHEBI:30616"/>
    </ligand>
</feature>
<feature type="domain" description="ATP-grasp" evidence="23">
    <location>
        <begin position="144"/>
        <end position="346"/>
    </location>
</feature>
<keyword evidence="12 18" id="KW-0133">Cell shape</keyword>
<evidence type="ECO:0000256" key="13">
    <source>
        <dbReference type="ARBA" id="ARBA00022984"/>
    </source>
</evidence>
<evidence type="ECO:0000256" key="16">
    <source>
        <dbReference type="ARBA" id="ARBA00047614"/>
    </source>
</evidence>
<dbReference type="STRING" id="156994.SAMN04488028_1059"/>
<dbReference type="SUPFAM" id="SSF56059">
    <property type="entry name" value="Glutathione synthetase ATP-binding domain-like"/>
    <property type="match status" value="1"/>
</dbReference>
<dbReference type="GO" id="GO:0008360">
    <property type="term" value="P:regulation of cell shape"/>
    <property type="evidence" value="ECO:0007669"/>
    <property type="project" value="UniProtKB-KW"/>
</dbReference>
<protein>
    <recommendedName>
        <fullName evidence="18">D-alanine--D-alanine ligase</fullName>
        <ecNumber evidence="18">6.3.2.4</ecNumber>
    </recommendedName>
    <alternativeName>
        <fullName evidence="18">D-Ala-D-Ala ligase</fullName>
    </alternativeName>
    <alternativeName>
        <fullName evidence="18">D-alanylalanine synthetase</fullName>
    </alternativeName>
</protein>
<comment type="cofactor">
    <cofactor evidence="1">
        <name>Mn(2+)</name>
        <dbReference type="ChEBI" id="CHEBI:29035"/>
    </cofactor>
</comment>
<evidence type="ECO:0000313" key="25">
    <source>
        <dbReference type="Proteomes" id="UP000184474"/>
    </source>
</evidence>
<dbReference type="PROSITE" id="PS00843">
    <property type="entry name" value="DALA_DALA_LIGASE_1"/>
    <property type="match status" value="1"/>
</dbReference>
<evidence type="ECO:0000256" key="9">
    <source>
        <dbReference type="ARBA" id="ARBA00022741"/>
    </source>
</evidence>
<dbReference type="EMBL" id="FRAA01000005">
    <property type="protein sequence ID" value="SHK43725.1"/>
    <property type="molecule type" value="Genomic_DNA"/>
</dbReference>
<dbReference type="GO" id="GO:0008716">
    <property type="term" value="F:D-alanine-D-alanine ligase activity"/>
    <property type="evidence" value="ECO:0007669"/>
    <property type="project" value="UniProtKB-UniRule"/>
</dbReference>
<dbReference type="InterPro" id="IPR013815">
    <property type="entry name" value="ATP_grasp_subdomain_1"/>
</dbReference>
<keyword evidence="15 18" id="KW-0961">Cell wall biogenesis/degradation</keyword>
<keyword evidence="9 20" id="KW-0547">Nucleotide-binding</keyword>
<dbReference type="GO" id="GO:0005524">
    <property type="term" value="F:ATP binding"/>
    <property type="evidence" value="ECO:0007669"/>
    <property type="project" value="UniProtKB-UniRule"/>
</dbReference>
<feature type="binding site" evidence="21">
    <location>
        <position position="313"/>
    </location>
    <ligand>
        <name>Mg(2+)</name>
        <dbReference type="ChEBI" id="CHEBI:18420"/>
        <label>2</label>
    </ligand>
</feature>
<dbReference type="PROSITE" id="PS50975">
    <property type="entry name" value="ATP_GRASP"/>
    <property type="match status" value="1"/>
</dbReference>
<keyword evidence="10 22" id="KW-0067">ATP-binding</keyword>
<comment type="cofactor">
    <cofactor evidence="21">
        <name>Mg(2+)</name>
        <dbReference type="ChEBI" id="CHEBI:18420"/>
    </cofactor>
    <cofactor evidence="21">
        <name>Mn(2+)</name>
        <dbReference type="ChEBI" id="CHEBI:29035"/>
    </cofactor>
    <text evidence="21">Binds 2 magnesium or manganese ions per subunit.</text>
</comment>
<evidence type="ECO:0000256" key="15">
    <source>
        <dbReference type="ARBA" id="ARBA00023316"/>
    </source>
</evidence>
<feature type="binding site" evidence="20">
    <location>
        <begin position="181"/>
        <end position="183"/>
    </location>
    <ligand>
        <name>ATP</name>
        <dbReference type="ChEBI" id="CHEBI:30616"/>
    </ligand>
</feature>
<dbReference type="Gene3D" id="3.30.470.20">
    <property type="entry name" value="ATP-grasp fold, B domain"/>
    <property type="match status" value="1"/>
</dbReference>
<comment type="function">
    <text evidence="2 18">Cell wall formation.</text>
</comment>
<feature type="binding site" evidence="21">
    <location>
        <position position="313"/>
    </location>
    <ligand>
        <name>Mg(2+)</name>
        <dbReference type="ChEBI" id="CHEBI:18420"/>
        <label>1</label>
    </ligand>
</feature>
<dbReference type="GO" id="GO:0009252">
    <property type="term" value="P:peptidoglycan biosynthetic process"/>
    <property type="evidence" value="ECO:0007669"/>
    <property type="project" value="UniProtKB-UniRule"/>
</dbReference>
<dbReference type="InterPro" id="IPR011127">
    <property type="entry name" value="Dala_Dala_lig_N"/>
</dbReference>
<gene>
    <name evidence="18" type="primary">ddl</name>
    <name evidence="24" type="ORF">SAMN04488028_1059</name>
</gene>
<accession>A0A1M6SGB6</accession>
<feature type="binding site" evidence="20">
    <location>
        <begin position="189"/>
        <end position="190"/>
    </location>
    <ligand>
        <name>ATP</name>
        <dbReference type="ChEBI" id="CHEBI:30616"/>
    </ligand>
</feature>
<comment type="catalytic activity">
    <reaction evidence="16 18">
        <text>2 D-alanine + ATP = D-alanyl-D-alanine + ADP + phosphate + H(+)</text>
        <dbReference type="Rhea" id="RHEA:11224"/>
        <dbReference type="ChEBI" id="CHEBI:15378"/>
        <dbReference type="ChEBI" id="CHEBI:30616"/>
        <dbReference type="ChEBI" id="CHEBI:43474"/>
        <dbReference type="ChEBI" id="CHEBI:57416"/>
        <dbReference type="ChEBI" id="CHEBI:57822"/>
        <dbReference type="ChEBI" id="CHEBI:456216"/>
        <dbReference type="EC" id="6.3.2.4"/>
    </reaction>
</comment>
<keyword evidence="13 18" id="KW-0573">Peptidoglycan synthesis</keyword>
<dbReference type="InterPro" id="IPR011761">
    <property type="entry name" value="ATP-grasp"/>
</dbReference>
<keyword evidence="6 18" id="KW-0963">Cytoplasm</keyword>
<evidence type="ECO:0000256" key="5">
    <source>
        <dbReference type="ARBA" id="ARBA00010871"/>
    </source>
</evidence>
<feature type="active site" evidence="19">
    <location>
        <position position="324"/>
    </location>
</feature>
<keyword evidence="25" id="KW-1185">Reference proteome</keyword>
<sequence length="362" mass="39939">MANQKINVGILFGGKSAEHEISLRSAKNVIEALDQQLYHPVLIGIGKDGKWLYNDTAQLIVGTGEDLTLNADSHEVALVPHSAGQLRFVETGKLAEKVDAVFPILHGPLGEDGAMQGLLKLADVPFVGCDVLGSAVGMDKDVMKRILRDAGLPIGKYIALKSHETRPTFEEITEQLGLPCFVKPANMGSSVGINRADTKEQYHQALDEAFAYDRKIVIEEFIEGREIECAILGNEEPKASIPGEISFSANFYSYEAKYLDDQGYRIDIPAKITDVQIAQIQQISIDTFKVLECEGFSRVDVFLTKDNRILVNEINTIPGFTKISMYPKLWEATGLTYTNLISKLIDLSIDRHQKVAGLRTSI</sequence>
<dbReference type="Pfam" id="PF01820">
    <property type="entry name" value="Dala_Dala_lig_N"/>
    <property type="match status" value="1"/>
</dbReference>
<evidence type="ECO:0000256" key="22">
    <source>
        <dbReference type="PROSITE-ProRule" id="PRU00409"/>
    </source>
</evidence>